<sequence length="477" mass="56027">MSVNYTTVKWTEYETYGRKYELNVILAFTMRNWIYMLHQEDQEFKPTMHRIDTRTYELSRVDMECDDSFVKEFKKTEDHDDWSRKNPDREPVVHEDAVHIFTRMTATLYRGAFELDGVFYWRIVESTGDKPPSDEELEECYYLISSQPQSESDEDNSPSLYRQLYYENDDDHLIVMYQLDISTMEWTKRETNTSDKGGMDAIEYIEDYRELRTEATRIVRKSLLVGSKWHVLLSYTEKGMTLSAHLILDLQSHDLNWETRLSYRGDYRGLDFLAEVDHVNFFASTDRMFVSGEHTDTHRPMIYHWIFDIHEIAPRASVEPSHAADHVEGGYQYVVTIGTRHFFLGALGSTQIGRQRIVKSQLAVLETDSTQFNQRPLQEAGLLERDRTYDAVFPVLISLNVDSDNEEERENDEWNYSTKLSHSTLLKRLYTKMGGLKSCASTKLRNEMNELKEEIASLTDFKKTPSVPEIFHPEEEE</sequence>
<reference evidence="1" key="1">
    <citation type="submission" date="2023-10" db="EMBL/GenBank/DDBJ databases">
        <title>Genome assembly of Pristionchus species.</title>
        <authorList>
            <person name="Yoshida K."/>
            <person name="Sommer R.J."/>
        </authorList>
    </citation>
    <scope>NUCLEOTIDE SEQUENCE</scope>
    <source>
        <strain evidence="1">RS0144</strain>
    </source>
</reference>
<dbReference type="AlphaFoldDB" id="A0AAV5UJP1"/>
<dbReference type="Proteomes" id="UP001432027">
    <property type="component" value="Unassembled WGS sequence"/>
</dbReference>
<proteinExistence type="predicted"/>
<comment type="caution">
    <text evidence="1">The sequence shown here is derived from an EMBL/GenBank/DDBJ whole genome shotgun (WGS) entry which is preliminary data.</text>
</comment>
<dbReference type="EMBL" id="BTSX01000006">
    <property type="protein sequence ID" value="GMT06552.1"/>
    <property type="molecule type" value="Genomic_DNA"/>
</dbReference>
<evidence type="ECO:0000313" key="1">
    <source>
        <dbReference type="EMBL" id="GMT06552.1"/>
    </source>
</evidence>
<gene>
    <name evidence="1" type="ORF">PENTCL1PPCAC_28726</name>
</gene>
<organism evidence="1 2">
    <name type="scientific">Pristionchus entomophagus</name>
    <dbReference type="NCBI Taxonomy" id="358040"/>
    <lineage>
        <taxon>Eukaryota</taxon>
        <taxon>Metazoa</taxon>
        <taxon>Ecdysozoa</taxon>
        <taxon>Nematoda</taxon>
        <taxon>Chromadorea</taxon>
        <taxon>Rhabditida</taxon>
        <taxon>Rhabditina</taxon>
        <taxon>Diplogasteromorpha</taxon>
        <taxon>Diplogasteroidea</taxon>
        <taxon>Neodiplogasteridae</taxon>
        <taxon>Pristionchus</taxon>
    </lineage>
</organism>
<accession>A0AAV5UJP1</accession>
<protein>
    <submittedName>
        <fullName evidence="1">Uncharacterized protein</fullName>
    </submittedName>
</protein>
<evidence type="ECO:0000313" key="2">
    <source>
        <dbReference type="Proteomes" id="UP001432027"/>
    </source>
</evidence>
<keyword evidence="2" id="KW-1185">Reference proteome</keyword>
<name>A0AAV5UJP1_9BILA</name>